<proteinExistence type="inferred from homology"/>
<keyword evidence="6 10" id="KW-0732">Signal</keyword>
<evidence type="ECO:0000256" key="4">
    <source>
        <dbReference type="ARBA" id="ARBA00022525"/>
    </source>
</evidence>
<evidence type="ECO:0000256" key="9">
    <source>
        <dbReference type="PROSITE-ProRule" id="PRU01356"/>
    </source>
</evidence>
<keyword evidence="5" id="KW-0336">GPI-anchor</keyword>
<keyword evidence="7 9" id="KW-1015">Disulfide bond</keyword>
<evidence type="ECO:0000256" key="2">
    <source>
        <dbReference type="ARBA" id="ARBA00004613"/>
    </source>
</evidence>
<accession>A0AAN6PSU6</accession>
<keyword evidence="8" id="KW-0449">Lipoprotein</keyword>
<evidence type="ECO:0000256" key="1">
    <source>
        <dbReference type="ARBA" id="ARBA00004589"/>
    </source>
</evidence>
<dbReference type="GO" id="GO:0005576">
    <property type="term" value="C:extracellular region"/>
    <property type="evidence" value="ECO:0007669"/>
    <property type="project" value="UniProtKB-SubCell"/>
</dbReference>
<dbReference type="GO" id="GO:0098552">
    <property type="term" value="C:side of membrane"/>
    <property type="evidence" value="ECO:0007669"/>
    <property type="project" value="UniProtKB-KW"/>
</dbReference>
<dbReference type="EMBL" id="MU863678">
    <property type="protein sequence ID" value="KAK4097322.1"/>
    <property type="molecule type" value="Genomic_DNA"/>
</dbReference>
<dbReference type="InterPro" id="IPR008427">
    <property type="entry name" value="Extracellular_membr_CFEM_dom"/>
</dbReference>
<evidence type="ECO:0000256" key="8">
    <source>
        <dbReference type="ARBA" id="ARBA00023288"/>
    </source>
</evidence>
<keyword evidence="4" id="KW-0964">Secreted</keyword>
<evidence type="ECO:0000259" key="11">
    <source>
        <dbReference type="PROSITE" id="PS52012"/>
    </source>
</evidence>
<keyword evidence="9" id="KW-0349">Heme</keyword>
<comment type="caution">
    <text evidence="9">Lacks conserved residue(s) required for the propagation of feature annotation.</text>
</comment>
<organism evidence="12 13">
    <name type="scientific">Parathielavia hyrcaniae</name>
    <dbReference type="NCBI Taxonomy" id="113614"/>
    <lineage>
        <taxon>Eukaryota</taxon>
        <taxon>Fungi</taxon>
        <taxon>Dikarya</taxon>
        <taxon>Ascomycota</taxon>
        <taxon>Pezizomycotina</taxon>
        <taxon>Sordariomycetes</taxon>
        <taxon>Sordariomycetidae</taxon>
        <taxon>Sordariales</taxon>
        <taxon>Chaetomiaceae</taxon>
        <taxon>Parathielavia</taxon>
    </lineage>
</organism>
<keyword evidence="9" id="KW-0408">Iron</keyword>
<dbReference type="SMART" id="SM00747">
    <property type="entry name" value="CFEM"/>
    <property type="match status" value="1"/>
</dbReference>
<keyword evidence="13" id="KW-1185">Reference proteome</keyword>
<dbReference type="PROSITE" id="PS52012">
    <property type="entry name" value="CFEM"/>
    <property type="match status" value="1"/>
</dbReference>
<keyword evidence="5" id="KW-0472">Membrane</keyword>
<dbReference type="AlphaFoldDB" id="A0AAN6PSU6"/>
<sequence length="105" mass="10417">MAFLVNILLFGVCVAARGLITEAPSAITAAPAAPCPLTNSIPACGISCMINAGSEAGCGMLDLPCQCSAASQIRSLAAPCVRSNCGPDRASQVESVGSAICSQCV</sequence>
<dbReference type="Proteomes" id="UP001305647">
    <property type="component" value="Unassembled WGS sequence"/>
</dbReference>
<evidence type="ECO:0000313" key="13">
    <source>
        <dbReference type="Proteomes" id="UP001305647"/>
    </source>
</evidence>
<feature type="disulfide bond" evidence="9">
    <location>
        <begin position="58"/>
        <end position="65"/>
    </location>
</feature>
<keyword evidence="5" id="KW-0325">Glycoprotein</keyword>
<evidence type="ECO:0000256" key="6">
    <source>
        <dbReference type="ARBA" id="ARBA00022729"/>
    </source>
</evidence>
<feature type="domain" description="CFEM" evidence="11">
    <location>
        <begin position="16"/>
        <end position="105"/>
    </location>
</feature>
<gene>
    <name evidence="12" type="ORF">N658DRAFT_489297</name>
</gene>
<evidence type="ECO:0000313" key="12">
    <source>
        <dbReference type="EMBL" id="KAK4097322.1"/>
    </source>
</evidence>
<feature type="chain" id="PRO_5042836652" description="CFEM domain-containing protein" evidence="10">
    <location>
        <begin position="16"/>
        <end position="105"/>
    </location>
</feature>
<evidence type="ECO:0000256" key="3">
    <source>
        <dbReference type="ARBA" id="ARBA00010031"/>
    </source>
</evidence>
<feature type="signal peptide" evidence="10">
    <location>
        <begin position="1"/>
        <end position="15"/>
    </location>
</feature>
<reference evidence="12" key="2">
    <citation type="submission" date="2023-05" db="EMBL/GenBank/DDBJ databases">
        <authorList>
            <consortium name="Lawrence Berkeley National Laboratory"/>
            <person name="Steindorff A."/>
            <person name="Hensen N."/>
            <person name="Bonometti L."/>
            <person name="Westerberg I."/>
            <person name="Brannstrom I.O."/>
            <person name="Guillou S."/>
            <person name="Cros-Aarteil S."/>
            <person name="Calhoun S."/>
            <person name="Haridas S."/>
            <person name="Kuo A."/>
            <person name="Mondo S."/>
            <person name="Pangilinan J."/>
            <person name="Riley R."/>
            <person name="Labutti K."/>
            <person name="Andreopoulos B."/>
            <person name="Lipzen A."/>
            <person name="Chen C."/>
            <person name="Yanf M."/>
            <person name="Daum C."/>
            <person name="Ng V."/>
            <person name="Clum A."/>
            <person name="Ohm R."/>
            <person name="Martin F."/>
            <person name="Silar P."/>
            <person name="Natvig D."/>
            <person name="Lalanne C."/>
            <person name="Gautier V."/>
            <person name="Ament-Velasquez S.L."/>
            <person name="Kruys A."/>
            <person name="Hutchinson M.I."/>
            <person name="Powell A.J."/>
            <person name="Barry K."/>
            <person name="Miller A.N."/>
            <person name="Grigoriev I.V."/>
            <person name="Debuchy R."/>
            <person name="Gladieux P."/>
            <person name="Thoren M.H."/>
            <person name="Johannesson H."/>
        </authorList>
    </citation>
    <scope>NUCLEOTIDE SEQUENCE</scope>
    <source>
        <strain evidence="12">CBS 757.83</strain>
    </source>
</reference>
<name>A0AAN6PSU6_9PEZI</name>
<protein>
    <recommendedName>
        <fullName evidence="11">CFEM domain-containing protein</fullName>
    </recommendedName>
</protein>
<comment type="subcellular location">
    <subcellularLocation>
        <location evidence="1">Membrane</location>
        <topology evidence="1">Lipid-anchor</topology>
        <topology evidence="1">GPI-anchor</topology>
    </subcellularLocation>
    <subcellularLocation>
        <location evidence="2">Secreted</location>
    </subcellularLocation>
</comment>
<evidence type="ECO:0000256" key="10">
    <source>
        <dbReference type="SAM" id="SignalP"/>
    </source>
</evidence>
<evidence type="ECO:0000256" key="7">
    <source>
        <dbReference type="ARBA" id="ARBA00023157"/>
    </source>
</evidence>
<comment type="caution">
    <text evidence="12">The sequence shown here is derived from an EMBL/GenBank/DDBJ whole genome shotgun (WGS) entry which is preliminary data.</text>
</comment>
<feature type="binding site" description="axial binding residue" evidence="9">
    <location>
        <position position="62"/>
    </location>
    <ligand>
        <name>heme</name>
        <dbReference type="ChEBI" id="CHEBI:30413"/>
    </ligand>
    <ligandPart>
        <name>Fe</name>
        <dbReference type="ChEBI" id="CHEBI:18248"/>
    </ligandPart>
</feature>
<evidence type="ECO:0000256" key="5">
    <source>
        <dbReference type="ARBA" id="ARBA00022622"/>
    </source>
</evidence>
<reference evidence="12" key="1">
    <citation type="journal article" date="2023" name="Mol. Phylogenet. Evol.">
        <title>Genome-scale phylogeny and comparative genomics of the fungal order Sordariales.</title>
        <authorList>
            <person name="Hensen N."/>
            <person name="Bonometti L."/>
            <person name="Westerberg I."/>
            <person name="Brannstrom I.O."/>
            <person name="Guillou S."/>
            <person name="Cros-Aarteil S."/>
            <person name="Calhoun S."/>
            <person name="Haridas S."/>
            <person name="Kuo A."/>
            <person name="Mondo S."/>
            <person name="Pangilinan J."/>
            <person name="Riley R."/>
            <person name="LaButti K."/>
            <person name="Andreopoulos B."/>
            <person name="Lipzen A."/>
            <person name="Chen C."/>
            <person name="Yan M."/>
            <person name="Daum C."/>
            <person name="Ng V."/>
            <person name="Clum A."/>
            <person name="Steindorff A."/>
            <person name="Ohm R.A."/>
            <person name="Martin F."/>
            <person name="Silar P."/>
            <person name="Natvig D.O."/>
            <person name="Lalanne C."/>
            <person name="Gautier V."/>
            <person name="Ament-Velasquez S.L."/>
            <person name="Kruys A."/>
            <person name="Hutchinson M.I."/>
            <person name="Powell A.J."/>
            <person name="Barry K."/>
            <person name="Miller A.N."/>
            <person name="Grigoriev I.V."/>
            <person name="Debuchy R."/>
            <person name="Gladieux P."/>
            <person name="Hiltunen Thoren M."/>
            <person name="Johannesson H."/>
        </authorList>
    </citation>
    <scope>NUCLEOTIDE SEQUENCE</scope>
    <source>
        <strain evidence="12">CBS 757.83</strain>
    </source>
</reference>
<keyword evidence="9" id="KW-0479">Metal-binding</keyword>
<dbReference type="GO" id="GO:0046872">
    <property type="term" value="F:metal ion binding"/>
    <property type="evidence" value="ECO:0007669"/>
    <property type="project" value="UniProtKB-UniRule"/>
</dbReference>
<comment type="similarity">
    <text evidence="3">Belongs to the RBT5 family.</text>
</comment>
<dbReference type="Pfam" id="PF05730">
    <property type="entry name" value="CFEM"/>
    <property type="match status" value="1"/>
</dbReference>